<organism evidence="2 3">
    <name type="scientific">Luteimonas salinilitoris</name>
    <dbReference type="NCBI Taxonomy" id="3237697"/>
    <lineage>
        <taxon>Bacteria</taxon>
        <taxon>Pseudomonadati</taxon>
        <taxon>Pseudomonadota</taxon>
        <taxon>Gammaproteobacteria</taxon>
        <taxon>Lysobacterales</taxon>
        <taxon>Lysobacteraceae</taxon>
        <taxon>Luteimonas</taxon>
    </lineage>
</organism>
<feature type="domain" description="RES" evidence="1">
    <location>
        <begin position="24"/>
        <end position="159"/>
    </location>
</feature>
<evidence type="ECO:0000313" key="2">
    <source>
        <dbReference type="EMBL" id="MEZ0475770.1"/>
    </source>
</evidence>
<dbReference type="InterPro" id="IPR014914">
    <property type="entry name" value="RES_dom"/>
</dbReference>
<evidence type="ECO:0000259" key="1">
    <source>
        <dbReference type="SMART" id="SM00953"/>
    </source>
</evidence>
<comment type="caution">
    <text evidence="2">The sequence shown here is derived from an EMBL/GenBank/DDBJ whole genome shotgun (WGS) entry which is preliminary data.</text>
</comment>
<dbReference type="RefSeq" id="WP_370564316.1">
    <property type="nucleotide sequence ID" value="NZ_JBFWIB010000007.1"/>
</dbReference>
<keyword evidence="3" id="KW-1185">Reference proteome</keyword>
<protein>
    <submittedName>
        <fullName evidence="2">RES family NAD+ phosphorylase</fullName>
    </submittedName>
</protein>
<dbReference type="Proteomes" id="UP001566331">
    <property type="component" value="Unassembled WGS sequence"/>
</dbReference>
<dbReference type="EMBL" id="JBFWIC010000021">
    <property type="protein sequence ID" value="MEZ0475770.1"/>
    <property type="molecule type" value="Genomic_DNA"/>
</dbReference>
<accession>A0ABV4HSQ7</accession>
<proteinExistence type="predicted"/>
<evidence type="ECO:0000313" key="3">
    <source>
        <dbReference type="Proteomes" id="UP001566331"/>
    </source>
</evidence>
<name>A0ABV4HSQ7_9GAMM</name>
<dbReference type="SMART" id="SM00953">
    <property type="entry name" value="RES"/>
    <property type="match status" value="1"/>
</dbReference>
<reference evidence="2 3" key="1">
    <citation type="submission" date="2024-07" db="EMBL/GenBank/DDBJ databases">
        <title>Luteimonas salilacus sp. nov., isolated from the shore soil of Salt Lake in Tibet of China.</title>
        <authorList>
            <person name="Zhang X."/>
            <person name="Li A."/>
        </authorList>
    </citation>
    <scope>NUCLEOTIDE SEQUENCE [LARGE SCALE GENOMIC DNA]</scope>
    <source>
        <strain evidence="2 3">B3-2-R+30</strain>
    </source>
</reference>
<dbReference type="Pfam" id="PF08808">
    <property type="entry name" value="RES"/>
    <property type="match status" value="1"/>
</dbReference>
<sequence length="178" mass="19626">MILRDLGEEEALYRIIAPRWSHAPTSGAGAALKGGRFNRPGLEALYLSQTVETAIEEYRQHARLLPPGTIITFLVSRLRIVDFSAGYGAGTWDPLWSEYGCNWRQMAFERGVEPPCWVLGDLALDVGADGIVFPSLVHDGGTNLVLFNSSSIPAEALRVFDPQRQLPRDTRSWGADQG</sequence>
<gene>
    <name evidence="2" type="ORF">AB6713_14280</name>
</gene>